<accession>A0AAF0YLB2</accession>
<evidence type="ECO:0000313" key="2">
    <source>
        <dbReference type="Proteomes" id="UP000243626"/>
    </source>
</evidence>
<evidence type="ECO:0000313" key="1">
    <source>
        <dbReference type="EMBL" id="WOS95514.1"/>
    </source>
</evidence>
<sequence>MRKKVINSIRNELDLYETSNDEKHLYTVEKLVQLLKDKPPVDDEPTKDVKKEARPLKKCTLDNTYIAGESKTSIFDF</sequence>
<proteinExistence type="predicted"/>
<reference evidence="2" key="1">
    <citation type="submission" date="2017-09" db="EMBL/GenBank/DDBJ databases">
        <title>Bacterial strain isolated from the female urinary microbiota.</title>
        <authorList>
            <person name="Thomas-White K."/>
            <person name="Kumar N."/>
            <person name="Forster S."/>
            <person name="Putonti C."/>
            <person name="Lawley T."/>
            <person name="Wolfe A.J."/>
        </authorList>
    </citation>
    <scope>NUCLEOTIDE SEQUENCE [LARGE SCALE GENOMIC DNA]</scope>
    <source>
        <strain evidence="2">UMB0959</strain>
    </source>
</reference>
<dbReference type="KEGG" id="nmy:CJ229_005270"/>
<organism evidence="1 2">
    <name type="scientific">Nosocomiicoccus massiliensis</name>
    <dbReference type="NCBI Taxonomy" id="1232430"/>
    <lineage>
        <taxon>Bacteria</taxon>
        <taxon>Bacillati</taxon>
        <taxon>Bacillota</taxon>
        <taxon>Bacilli</taxon>
        <taxon>Bacillales</taxon>
        <taxon>Staphylococcaceae</taxon>
        <taxon>Nosocomiicoccus</taxon>
    </lineage>
</organism>
<dbReference type="Proteomes" id="UP000243626">
    <property type="component" value="Chromosome"/>
</dbReference>
<dbReference type="RefSeq" id="WP_102167176.1">
    <property type="nucleotide sequence ID" value="NZ_CP136964.1"/>
</dbReference>
<name>A0AAF0YLB2_9STAP</name>
<protein>
    <submittedName>
        <fullName evidence="1">Uncharacterized protein</fullName>
    </submittedName>
</protein>
<keyword evidence="2" id="KW-1185">Reference proteome</keyword>
<gene>
    <name evidence="1" type="ORF">CJ229_005270</name>
</gene>
<dbReference type="EMBL" id="CP136964">
    <property type="protein sequence ID" value="WOS95514.1"/>
    <property type="molecule type" value="Genomic_DNA"/>
</dbReference>
<dbReference type="AlphaFoldDB" id="A0AAF0YLB2"/>